<dbReference type="PANTHER" id="PTHR35317">
    <property type="entry name" value="OS04G0629600 PROTEIN"/>
    <property type="match status" value="1"/>
</dbReference>
<reference evidence="1" key="1">
    <citation type="submission" date="2016-07" db="EMBL/GenBank/DDBJ databases">
        <title>De novo transcriptome assembly of four accessions of the metal hyperaccumulator plant Noccaea caerulescens.</title>
        <authorList>
            <person name="Blande D."/>
            <person name="Halimaa P."/>
            <person name="Tervahauta A.I."/>
            <person name="Aarts M.G."/>
            <person name="Karenlampi S.O."/>
        </authorList>
    </citation>
    <scope>NUCLEOTIDE SEQUENCE</scope>
</reference>
<proteinExistence type="predicted"/>
<dbReference type="AlphaFoldDB" id="A0A1J3GC92"/>
<protein>
    <submittedName>
        <fullName evidence="1">Uncharacterized protein</fullName>
    </submittedName>
</protein>
<evidence type="ECO:0000313" key="1">
    <source>
        <dbReference type="EMBL" id="JAU53881.1"/>
    </source>
</evidence>
<accession>A0A1J3GC92</accession>
<dbReference type="EMBL" id="GEVL01023460">
    <property type="protein sequence ID" value="JAU53881.1"/>
    <property type="molecule type" value="Transcribed_RNA"/>
</dbReference>
<gene>
    <name evidence="1" type="ORF">LE_TR1429_c0_g1_i1_g.3772</name>
</gene>
<dbReference type="Pfam" id="PF14223">
    <property type="entry name" value="Retrotran_gag_2"/>
    <property type="match status" value="1"/>
</dbReference>
<sequence length="214" mass="25283">MEAQMQMKIPLFNGDDHEIWSIKMRTLLMARDLWDVVAIGVSEENTHQESDKKRQKDLRIKDMTALHMLQTSVTESIFCRIGRATSSKHAWEILKANFGETEAMQLRKSGVLVSEYSNMEMKKEESFQEFTERFMEVVNRSKFYGSVFPDQLIIDKIRRSLTPWLYETVVNRLSVVEDYPLTEFVYTLREMEREEALHNPKPSECYSINKRGRR</sequence>
<name>A0A1J3GC92_NOCCA</name>
<organism evidence="1">
    <name type="scientific">Noccaea caerulescens</name>
    <name type="common">Alpine penny-cress</name>
    <name type="synonym">Thlaspi caerulescens</name>
    <dbReference type="NCBI Taxonomy" id="107243"/>
    <lineage>
        <taxon>Eukaryota</taxon>
        <taxon>Viridiplantae</taxon>
        <taxon>Streptophyta</taxon>
        <taxon>Embryophyta</taxon>
        <taxon>Tracheophyta</taxon>
        <taxon>Spermatophyta</taxon>
        <taxon>Magnoliopsida</taxon>
        <taxon>eudicotyledons</taxon>
        <taxon>Gunneridae</taxon>
        <taxon>Pentapetalae</taxon>
        <taxon>rosids</taxon>
        <taxon>malvids</taxon>
        <taxon>Brassicales</taxon>
        <taxon>Brassicaceae</taxon>
        <taxon>Coluteocarpeae</taxon>
        <taxon>Noccaea</taxon>
    </lineage>
</organism>
<dbReference type="PANTHER" id="PTHR35317:SF36">
    <property type="match status" value="1"/>
</dbReference>